<gene>
    <name evidence="1" type="ORF">GCM10023331_01930</name>
</gene>
<evidence type="ECO:0000313" key="1">
    <source>
        <dbReference type="EMBL" id="GAA4821195.1"/>
    </source>
</evidence>
<dbReference type="RefSeq" id="WP_345368539.1">
    <property type="nucleotide sequence ID" value="NZ_BAABJX010000004.1"/>
</dbReference>
<sequence>MMLSFTLSMEDNSTSRGIISAYNHETSDLSPYLEVVFFAKTAQALETVYWEVITQLKGQGIHYVLNPTLEGIK</sequence>
<reference evidence="2" key="1">
    <citation type="journal article" date="2019" name="Int. J. Syst. Evol. Microbiol.">
        <title>The Global Catalogue of Microorganisms (GCM) 10K type strain sequencing project: providing services to taxonomists for standard genome sequencing and annotation.</title>
        <authorList>
            <consortium name="The Broad Institute Genomics Platform"/>
            <consortium name="The Broad Institute Genome Sequencing Center for Infectious Disease"/>
            <person name="Wu L."/>
            <person name="Ma J."/>
        </authorList>
    </citation>
    <scope>NUCLEOTIDE SEQUENCE [LARGE SCALE GENOMIC DNA]</scope>
    <source>
        <strain evidence="2">JCM 18326</strain>
    </source>
</reference>
<evidence type="ECO:0000313" key="2">
    <source>
        <dbReference type="Proteomes" id="UP001500298"/>
    </source>
</evidence>
<name>A0ABP9CWR2_9BACT</name>
<protein>
    <submittedName>
        <fullName evidence="1">Uncharacterized protein</fullName>
    </submittedName>
</protein>
<accession>A0ABP9CWR2</accession>
<dbReference type="Proteomes" id="UP001500298">
    <property type="component" value="Unassembled WGS sequence"/>
</dbReference>
<comment type="caution">
    <text evidence="1">The sequence shown here is derived from an EMBL/GenBank/DDBJ whole genome shotgun (WGS) entry which is preliminary data.</text>
</comment>
<organism evidence="1 2">
    <name type="scientific">Algivirga pacifica</name>
    <dbReference type="NCBI Taxonomy" id="1162670"/>
    <lineage>
        <taxon>Bacteria</taxon>
        <taxon>Pseudomonadati</taxon>
        <taxon>Bacteroidota</taxon>
        <taxon>Cytophagia</taxon>
        <taxon>Cytophagales</taxon>
        <taxon>Flammeovirgaceae</taxon>
        <taxon>Algivirga</taxon>
    </lineage>
</organism>
<dbReference type="EMBL" id="BAABJX010000004">
    <property type="protein sequence ID" value="GAA4821195.1"/>
    <property type="molecule type" value="Genomic_DNA"/>
</dbReference>
<proteinExistence type="predicted"/>
<keyword evidence="2" id="KW-1185">Reference proteome</keyword>